<reference evidence="1 2" key="1">
    <citation type="journal article" date="2019" name="Commun. Biol.">
        <title>The bagworm genome reveals a unique fibroin gene that provides high tensile strength.</title>
        <authorList>
            <person name="Kono N."/>
            <person name="Nakamura H."/>
            <person name="Ohtoshi R."/>
            <person name="Tomita M."/>
            <person name="Numata K."/>
            <person name="Arakawa K."/>
        </authorList>
    </citation>
    <scope>NUCLEOTIDE SEQUENCE [LARGE SCALE GENOMIC DNA]</scope>
</reference>
<protein>
    <submittedName>
        <fullName evidence="1">Uncharacterized protein</fullName>
    </submittedName>
</protein>
<dbReference type="AlphaFoldDB" id="A0A4C1Z6R8"/>
<evidence type="ECO:0000313" key="1">
    <source>
        <dbReference type="EMBL" id="GBP84521.1"/>
    </source>
</evidence>
<proteinExistence type="predicted"/>
<dbReference type="EMBL" id="BGZK01001684">
    <property type="protein sequence ID" value="GBP84521.1"/>
    <property type="molecule type" value="Genomic_DNA"/>
</dbReference>
<dbReference type="Proteomes" id="UP000299102">
    <property type="component" value="Unassembled WGS sequence"/>
</dbReference>
<gene>
    <name evidence="1" type="ORF">EVAR_64241_1</name>
</gene>
<organism evidence="1 2">
    <name type="scientific">Eumeta variegata</name>
    <name type="common">Bagworm moth</name>
    <name type="synonym">Eumeta japonica</name>
    <dbReference type="NCBI Taxonomy" id="151549"/>
    <lineage>
        <taxon>Eukaryota</taxon>
        <taxon>Metazoa</taxon>
        <taxon>Ecdysozoa</taxon>
        <taxon>Arthropoda</taxon>
        <taxon>Hexapoda</taxon>
        <taxon>Insecta</taxon>
        <taxon>Pterygota</taxon>
        <taxon>Neoptera</taxon>
        <taxon>Endopterygota</taxon>
        <taxon>Lepidoptera</taxon>
        <taxon>Glossata</taxon>
        <taxon>Ditrysia</taxon>
        <taxon>Tineoidea</taxon>
        <taxon>Psychidae</taxon>
        <taxon>Oiketicinae</taxon>
        <taxon>Eumeta</taxon>
    </lineage>
</organism>
<sequence length="124" mass="13975">MYRPSVCHADGVGRGIEHANTITLAIKADCNYSRRVESGRTFLAVTSPRPTRSVHSRTPAVLWNDDGHHGDLVVECGLYWKILNFVIRRSVVDFSMISEGEIRLDRPCGVRFYAGYRHRGIISS</sequence>
<accession>A0A4C1Z6R8</accession>
<keyword evidence="2" id="KW-1185">Reference proteome</keyword>
<name>A0A4C1Z6R8_EUMVA</name>
<evidence type="ECO:0000313" key="2">
    <source>
        <dbReference type="Proteomes" id="UP000299102"/>
    </source>
</evidence>
<comment type="caution">
    <text evidence="1">The sequence shown here is derived from an EMBL/GenBank/DDBJ whole genome shotgun (WGS) entry which is preliminary data.</text>
</comment>